<dbReference type="PRINTS" id="PR01040">
    <property type="entry name" value="TRNASYNTHTYR"/>
</dbReference>
<dbReference type="NCBIfam" id="TIGR00234">
    <property type="entry name" value="tyrS"/>
    <property type="match status" value="1"/>
</dbReference>
<dbReference type="GO" id="GO:0005829">
    <property type="term" value="C:cytosol"/>
    <property type="evidence" value="ECO:0007669"/>
    <property type="project" value="TreeGrafter"/>
</dbReference>
<dbReference type="STRING" id="1798525.A3G90_03590"/>
<evidence type="ECO:0000256" key="7">
    <source>
        <dbReference type="ARBA" id="ARBA00023146"/>
    </source>
</evidence>
<dbReference type="InterPro" id="IPR054608">
    <property type="entry name" value="SYY-like_C"/>
</dbReference>
<dbReference type="Proteomes" id="UP000177325">
    <property type="component" value="Unassembled WGS sequence"/>
</dbReference>
<dbReference type="CDD" id="cd00165">
    <property type="entry name" value="S4"/>
    <property type="match status" value="1"/>
</dbReference>
<dbReference type="PROSITE" id="PS50889">
    <property type="entry name" value="S4"/>
    <property type="match status" value="1"/>
</dbReference>
<dbReference type="PANTHER" id="PTHR11766">
    <property type="entry name" value="TYROSYL-TRNA SYNTHETASE"/>
    <property type="match status" value="1"/>
</dbReference>
<dbReference type="GO" id="GO:0004831">
    <property type="term" value="F:tyrosine-tRNA ligase activity"/>
    <property type="evidence" value="ECO:0007669"/>
    <property type="project" value="UniProtKB-UniRule"/>
</dbReference>
<keyword evidence="4 11" id="KW-0067">ATP-binding</keyword>
<dbReference type="SUPFAM" id="SSF55174">
    <property type="entry name" value="Alpha-L RNA-binding motif"/>
    <property type="match status" value="1"/>
</dbReference>
<dbReference type="EC" id="6.1.1.1" evidence="1 9"/>
<evidence type="ECO:0000256" key="1">
    <source>
        <dbReference type="ARBA" id="ARBA00013160"/>
    </source>
</evidence>
<keyword evidence="7 11" id="KW-0030">Aminoacyl-tRNA synthetase</keyword>
<organism evidence="13 14">
    <name type="scientific">Candidatus Kaiserbacteria bacterium RIFCSPLOWO2_12_FULL_45_26</name>
    <dbReference type="NCBI Taxonomy" id="1798525"/>
    <lineage>
        <taxon>Bacteria</taxon>
        <taxon>Candidatus Kaiseribacteriota</taxon>
    </lineage>
</organism>
<reference evidence="13 14" key="1">
    <citation type="journal article" date="2016" name="Nat. Commun.">
        <title>Thousands of microbial genomes shed light on interconnected biogeochemical processes in an aquifer system.</title>
        <authorList>
            <person name="Anantharaman K."/>
            <person name="Brown C.T."/>
            <person name="Hug L.A."/>
            <person name="Sharon I."/>
            <person name="Castelle C.J."/>
            <person name="Probst A.J."/>
            <person name="Thomas B.C."/>
            <person name="Singh A."/>
            <person name="Wilkins M.J."/>
            <person name="Karaoz U."/>
            <person name="Brodie E.L."/>
            <person name="Williams K.H."/>
            <person name="Hubbard S.S."/>
            <person name="Banfield J.F."/>
        </authorList>
    </citation>
    <scope>NUCLEOTIDE SEQUENCE [LARGE SCALE GENOMIC DNA]</scope>
</reference>
<dbReference type="PANTHER" id="PTHR11766:SF1">
    <property type="entry name" value="TYROSINE--TRNA LIGASE"/>
    <property type="match status" value="1"/>
</dbReference>
<dbReference type="GO" id="GO:0006437">
    <property type="term" value="P:tyrosyl-tRNA aminoacylation"/>
    <property type="evidence" value="ECO:0007669"/>
    <property type="project" value="UniProtKB-UniRule"/>
</dbReference>
<evidence type="ECO:0000256" key="3">
    <source>
        <dbReference type="ARBA" id="ARBA00022741"/>
    </source>
</evidence>
<dbReference type="InterPro" id="IPR002305">
    <property type="entry name" value="aa-tRNA-synth_Ic"/>
</dbReference>
<evidence type="ECO:0000256" key="10">
    <source>
        <dbReference type="PROSITE-ProRule" id="PRU00182"/>
    </source>
</evidence>
<dbReference type="InterPro" id="IPR014729">
    <property type="entry name" value="Rossmann-like_a/b/a_fold"/>
</dbReference>
<comment type="catalytic activity">
    <reaction evidence="8">
        <text>tRNA(Tyr) + L-tyrosine + ATP = L-tyrosyl-tRNA(Tyr) + AMP + diphosphate + H(+)</text>
        <dbReference type="Rhea" id="RHEA:10220"/>
        <dbReference type="Rhea" id="RHEA-COMP:9706"/>
        <dbReference type="Rhea" id="RHEA-COMP:9707"/>
        <dbReference type="ChEBI" id="CHEBI:15378"/>
        <dbReference type="ChEBI" id="CHEBI:30616"/>
        <dbReference type="ChEBI" id="CHEBI:33019"/>
        <dbReference type="ChEBI" id="CHEBI:58315"/>
        <dbReference type="ChEBI" id="CHEBI:78442"/>
        <dbReference type="ChEBI" id="CHEBI:78536"/>
        <dbReference type="ChEBI" id="CHEBI:456215"/>
        <dbReference type="EC" id="6.1.1.1"/>
    </reaction>
</comment>
<accession>A0A1F6FGZ7</accession>
<evidence type="ECO:0000256" key="8">
    <source>
        <dbReference type="ARBA" id="ARBA00048248"/>
    </source>
</evidence>
<sequence length="403" mass="45489">MNINTDPAKIEDILTRSVEEILPSKDEFRTVLQSGKRLRIYIGTDATGSSLHLGHATNYMILEKLRQLGHEVIFLIGDFTSRIGDPTDKNDSARKQLTREEVVENTTTWLKQVAPVIDINNAENPVVLKYNHDWLAALTFEDIINLSSNFTVQQMIERDMFQKRIASGKPLYMHELFYPLMQGYDSVAMDVDVEMCGTDQKFNALAGRTLLRKLKDKEKFVFITRLLENPITGEKMMSKSLGTGVFLDFDANRMYGALMAQADENMRQLFEDCTWLTIPEIDTLLSELGPRDAKMRLAFTITEIYHGSEAAKVAEDAFVKTFQNKEVPDDIPEMHPAPESSIVDILVETSIATSKSDARRAIEQGAVKLDGRKVDIAEADRPIGTITTKVILQKGKRHFIALI</sequence>
<evidence type="ECO:0000256" key="6">
    <source>
        <dbReference type="ARBA" id="ARBA00022917"/>
    </source>
</evidence>
<evidence type="ECO:0000259" key="12">
    <source>
        <dbReference type="Pfam" id="PF22421"/>
    </source>
</evidence>
<gene>
    <name evidence="13" type="ORF">A3G90_03590</name>
</gene>
<feature type="domain" description="Tyrosine--tRNA ligase SYY-like C-terminal" evidence="12">
    <location>
        <begin position="327"/>
        <end position="400"/>
    </location>
</feature>
<dbReference type="InterPro" id="IPR002307">
    <property type="entry name" value="Tyr-tRNA-ligase"/>
</dbReference>
<keyword evidence="5 10" id="KW-0694">RNA-binding</keyword>
<evidence type="ECO:0000256" key="11">
    <source>
        <dbReference type="RuleBase" id="RU363036"/>
    </source>
</evidence>
<keyword evidence="3 11" id="KW-0547">Nucleotide-binding</keyword>
<dbReference type="InterPro" id="IPR024088">
    <property type="entry name" value="Tyr-tRNA-ligase_bac-type"/>
</dbReference>
<comment type="similarity">
    <text evidence="11">Belongs to the class-I aminoacyl-tRNA synthetase family.</text>
</comment>
<evidence type="ECO:0000256" key="5">
    <source>
        <dbReference type="ARBA" id="ARBA00022884"/>
    </source>
</evidence>
<dbReference type="Pfam" id="PF22421">
    <property type="entry name" value="SYY_C-terminal"/>
    <property type="match status" value="1"/>
</dbReference>
<dbReference type="AlphaFoldDB" id="A0A1F6FGZ7"/>
<keyword evidence="6 11" id="KW-0648">Protein biosynthesis</keyword>
<evidence type="ECO:0000313" key="14">
    <source>
        <dbReference type="Proteomes" id="UP000177325"/>
    </source>
</evidence>
<dbReference type="Gene3D" id="3.10.290.10">
    <property type="entry name" value="RNA-binding S4 domain"/>
    <property type="match status" value="1"/>
</dbReference>
<evidence type="ECO:0000256" key="9">
    <source>
        <dbReference type="NCBIfam" id="TIGR00234"/>
    </source>
</evidence>
<comment type="caution">
    <text evidence="13">The sequence shown here is derived from an EMBL/GenBank/DDBJ whole genome shotgun (WGS) entry which is preliminary data.</text>
</comment>
<dbReference type="Gene3D" id="1.10.240.10">
    <property type="entry name" value="Tyrosyl-Transfer RNA Synthetase"/>
    <property type="match status" value="1"/>
</dbReference>
<name>A0A1F6FGZ7_9BACT</name>
<dbReference type="SUPFAM" id="SSF52374">
    <property type="entry name" value="Nucleotidylyl transferase"/>
    <property type="match status" value="1"/>
</dbReference>
<keyword evidence="2 11" id="KW-0436">Ligase</keyword>
<dbReference type="Pfam" id="PF00579">
    <property type="entry name" value="tRNA-synt_1b"/>
    <property type="match status" value="1"/>
</dbReference>
<dbReference type="Gene3D" id="3.40.50.620">
    <property type="entry name" value="HUPs"/>
    <property type="match status" value="1"/>
</dbReference>
<dbReference type="EMBL" id="MFMM01000001">
    <property type="protein sequence ID" value="OGG85116.1"/>
    <property type="molecule type" value="Genomic_DNA"/>
</dbReference>
<evidence type="ECO:0000256" key="2">
    <source>
        <dbReference type="ARBA" id="ARBA00022598"/>
    </source>
</evidence>
<dbReference type="InterPro" id="IPR036986">
    <property type="entry name" value="S4_RNA-bd_sf"/>
</dbReference>
<dbReference type="GO" id="GO:0003723">
    <property type="term" value="F:RNA binding"/>
    <property type="evidence" value="ECO:0007669"/>
    <property type="project" value="UniProtKB-KW"/>
</dbReference>
<protein>
    <recommendedName>
        <fullName evidence="1 9">Tyrosine--tRNA ligase</fullName>
        <ecNumber evidence="1 9">6.1.1.1</ecNumber>
    </recommendedName>
</protein>
<dbReference type="GO" id="GO:0005524">
    <property type="term" value="F:ATP binding"/>
    <property type="evidence" value="ECO:0007669"/>
    <property type="project" value="UniProtKB-KW"/>
</dbReference>
<evidence type="ECO:0000313" key="13">
    <source>
        <dbReference type="EMBL" id="OGG85116.1"/>
    </source>
</evidence>
<proteinExistence type="inferred from homology"/>
<evidence type="ECO:0000256" key="4">
    <source>
        <dbReference type="ARBA" id="ARBA00022840"/>
    </source>
</evidence>